<organism evidence="1 2">
    <name type="scientific">Camelina sativa</name>
    <name type="common">False flax</name>
    <name type="synonym">Myagrum sativum</name>
    <dbReference type="NCBI Taxonomy" id="90675"/>
    <lineage>
        <taxon>Eukaryota</taxon>
        <taxon>Viridiplantae</taxon>
        <taxon>Streptophyta</taxon>
        <taxon>Embryophyta</taxon>
        <taxon>Tracheophyta</taxon>
        <taxon>Spermatophyta</taxon>
        <taxon>Magnoliopsida</taxon>
        <taxon>eudicotyledons</taxon>
        <taxon>Gunneridae</taxon>
        <taxon>Pentapetalae</taxon>
        <taxon>rosids</taxon>
        <taxon>malvids</taxon>
        <taxon>Brassicales</taxon>
        <taxon>Brassicaceae</taxon>
        <taxon>Camelineae</taxon>
        <taxon>Camelina</taxon>
    </lineage>
</organism>
<sequence>MYSEKPHCLLHLREYALGACLISERQKVLPSALSGEEPFPEGLQWLLLNGKVPTVKTQKSWLIVRLCQDISATSIPCKPQENKPFPRIDAEVNKNKIAYVRANYIALKSASSSLHSSSYCLHHKQVTQHLP</sequence>
<dbReference type="GeneID" id="104788132"/>
<accession>A0ABM0Z910</accession>
<protein>
    <submittedName>
        <fullName evidence="2">Citrate synthase 5, mitochondrial-like</fullName>
    </submittedName>
</protein>
<evidence type="ECO:0000313" key="2">
    <source>
        <dbReference type="RefSeq" id="XP_010512125.1"/>
    </source>
</evidence>
<reference evidence="2" key="2">
    <citation type="submission" date="2025-08" db="UniProtKB">
        <authorList>
            <consortium name="RefSeq"/>
        </authorList>
    </citation>
    <scope>IDENTIFICATION</scope>
    <source>
        <tissue evidence="2">Leaf</tissue>
    </source>
</reference>
<name>A0ABM0Z910_CAMSA</name>
<keyword evidence="1" id="KW-1185">Reference proteome</keyword>
<evidence type="ECO:0000313" key="1">
    <source>
        <dbReference type="Proteomes" id="UP000694864"/>
    </source>
</evidence>
<reference evidence="1" key="1">
    <citation type="journal article" date="2014" name="Nat. Commun.">
        <title>The emerging biofuel crop Camelina sativa retains a highly undifferentiated hexaploid genome structure.</title>
        <authorList>
            <person name="Kagale S."/>
            <person name="Koh C."/>
            <person name="Nixon J."/>
            <person name="Bollina V."/>
            <person name="Clarke W.E."/>
            <person name="Tuteja R."/>
            <person name="Spillane C."/>
            <person name="Robinson S.J."/>
            <person name="Links M.G."/>
            <person name="Clarke C."/>
            <person name="Higgins E.E."/>
            <person name="Huebert T."/>
            <person name="Sharpe A.G."/>
            <person name="Parkin I.A."/>
        </authorList>
    </citation>
    <scope>NUCLEOTIDE SEQUENCE [LARGE SCALE GENOMIC DNA]</scope>
    <source>
        <strain evidence="1">cv. DH55</strain>
    </source>
</reference>
<proteinExistence type="predicted"/>
<dbReference type="RefSeq" id="XP_010512125.1">
    <property type="nucleotide sequence ID" value="XM_010513823.2"/>
</dbReference>
<gene>
    <name evidence="2" type="primary">LOC104788132</name>
</gene>
<dbReference type="Proteomes" id="UP000694864">
    <property type="component" value="Chromosome 5"/>
</dbReference>